<proteinExistence type="predicted"/>
<comment type="caution">
    <text evidence="1">The sequence shown here is derived from an EMBL/GenBank/DDBJ whole genome shotgun (WGS) entry which is preliminary data.</text>
</comment>
<dbReference type="AlphaFoldDB" id="A0A813IKX5"/>
<protein>
    <submittedName>
        <fullName evidence="1">Uncharacterized protein</fullName>
    </submittedName>
</protein>
<name>A0A813IKX5_POLGL</name>
<accession>A0A813IKX5</accession>
<dbReference type="EMBL" id="CAJNNW010010828">
    <property type="protein sequence ID" value="CAE8652521.1"/>
    <property type="molecule type" value="Genomic_DNA"/>
</dbReference>
<reference evidence="1" key="1">
    <citation type="submission" date="2021-02" db="EMBL/GenBank/DDBJ databases">
        <authorList>
            <person name="Dougan E. K."/>
            <person name="Rhodes N."/>
            <person name="Thang M."/>
            <person name="Chan C."/>
        </authorList>
    </citation>
    <scope>NUCLEOTIDE SEQUENCE</scope>
</reference>
<dbReference type="EMBL" id="CAJNNW010033002">
    <property type="protein sequence ID" value="CAE8716605.1"/>
    <property type="molecule type" value="Genomic_DNA"/>
</dbReference>
<gene>
    <name evidence="2" type="ORF">PGLA2088_LOCUS39122</name>
    <name evidence="1" type="ORF">PGLA2088_LOCUS9755</name>
</gene>
<sequence length="191" mass="21457">MAAEVEGDGVPKALKNLLQRARFCTSHCQCVKREGFGHKSRSGHELRLLTAPEKEALKTQWLDEQALGKAGAAHLEEDRQGQLERREAAGVQHTEKLDQPWKLDFGKHKGKTLEQTDKADSGYLLHLVCSRVHEQRPTFRKALQETGRLETRSSVSDWRGGQRTPACWWMVLPQCACCSHGLDCSSPLPYA</sequence>
<organism evidence="1 3">
    <name type="scientific">Polarella glacialis</name>
    <name type="common">Dinoflagellate</name>
    <dbReference type="NCBI Taxonomy" id="89957"/>
    <lineage>
        <taxon>Eukaryota</taxon>
        <taxon>Sar</taxon>
        <taxon>Alveolata</taxon>
        <taxon>Dinophyceae</taxon>
        <taxon>Suessiales</taxon>
        <taxon>Suessiaceae</taxon>
        <taxon>Polarella</taxon>
    </lineage>
</organism>
<evidence type="ECO:0000313" key="2">
    <source>
        <dbReference type="EMBL" id="CAE8716605.1"/>
    </source>
</evidence>
<evidence type="ECO:0000313" key="3">
    <source>
        <dbReference type="Proteomes" id="UP000626109"/>
    </source>
</evidence>
<dbReference type="Proteomes" id="UP000626109">
    <property type="component" value="Unassembled WGS sequence"/>
</dbReference>
<evidence type="ECO:0000313" key="1">
    <source>
        <dbReference type="EMBL" id="CAE8652521.1"/>
    </source>
</evidence>